<organism evidence="2 3">
    <name type="scientific">Orbilia brochopaga</name>
    <dbReference type="NCBI Taxonomy" id="3140254"/>
    <lineage>
        <taxon>Eukaryota</taxon>
        <taxon>Fungi</taxon>
        <taxon>Dikarya</taxon>
        <taxon>Ascomycota</taxon>
        <taxon>Pezizomycotina</taxon>
        <taxon>Orbiliomycetes</taxon>
        <taxon>Orbiliales</taxon>
        <taxon>Orbiliaceae</taxon>
        <taxon>Orbilia</taxon>
    </lineage>
</organism>
<comment type="caution">
    <text evidence="2">The sequence shown here is derived from an EMBL/GenBank/DDBJ whole genome shotgun (WGS) entry which is preliminary data.</text>
</comment>
<proteinExistence type="predicted"/>
<sequence length="907" mass="103391">MPFPRRPSTPYPRGEDQAVSSLSSIPEDETTDPPRDHVPFYVQATPSSSPSSTPCSSSPDDSTFSEDYRPNLSKMPAAIRPKLDPLVSPSVLIQYMKPTPTENNDEEEQTHGQDDTVEGVRQGLEGLETTTPTEPDVRKEDYAIPLDGDHRELARTLMIKMLRTNLGALHPEKIQRKNEMINEVMLYSWDKAVAVTLWNLSRANPFTNQNSLTMYLDKLWDGFRTMFLDICSHAKAHLDFAEAVCRFLYQTQHSMVTMELKFLDFYAKVYHLTGHGFYLLNYSQFRDSIGEPLGVHREYALMNREKVPKIQADFVLMMLNNENFDSPGDVQLPMEIIEAAGLLVRILHQSQEKPHVRDSNVIILDHVARNIFSVDRQKIDMLVTAAERMFGIDLFPAPDSDIALIMRAMVVKSSPMGLWDMTLGDNFVRFRIQFLLAMRDKERLPDASKKSLEAYLKKLDRKKKLAVCCEVTPVDEPEDPQNLPRKVGEHPEVIIMLLILHAYFRHGERQKGKRPSASVSADPTILNLLWWVFVKEAYQRAGADTAYLRTTTKLFSKHEDWLLPLVKEHWDADPRRGADILMCWFATGLDRHGLIVRHADQNKHKALRQIYEHQLGIEFPLELLKYGNASNPVPIYEPVKDRVTVSAFSVLYYLVKEGQLFHNQEVIETVIRTLANTFTCPEYYLDPEERRPKGFYGMYKMGMEILSTTPHAVFEKAIKRCRAELHILSIQETTSLLVKNSEQHAASMMQPDTDAQDVRAAIAASIRSLNDSLTSLRNLLEFIIICAPRETVLRMRLRRRAVVVPLCTLVTFFTEKPDISSVPRGAPRPTALFAKVPAGSRVSLGHFLQTSAKFLDMLFKGWPDEDQLSEEMMEQRELVLNLATEADVAGDMVLKMDRAGHRGGYTV</sequence>
<dbReference type="AlphaFoldDB" id="A0AAV9TZG8"/>
<name>A0AAV9TZG8_9PEZI</name>
<evidence type="ECO:0000256" key="1">
    <source>
        <dbReference type="SAM" id="MobiDB-lite"/>
    </source>
</evidence>
<dbReference type="Proteomes" id="UP001375240">
    <property type="component" value="Unassembled WGS sequence"/>
</dbReference>
<reference evidence="2 3" key="1">
    <citation type="submission" date="2019-10" db="EMBL/GenBank/DDBJ databases">
        <authorList>
            <person name="Palmer J.M."/>
        </authorList>
    </citation>
    <scope>NUCLEOTIDE SEQUENCE [LARGE SCALE GENOMIC DNA]</scope>
    <source>
        <strain evidence="2 3">TWF696</strain>
    </source>
</reference>
<feature type="region of interest" description="Disordered" evidence="1">
    <location>
        <begin position="1"/>
        <end position="69"/>
    </location>
</feature>
<feature type="compositionally biased region" description="Low complexity" evidence="1">
    <location>
        <begin position="45"/>
        <end position="62"/>
    </location>
</feature>
<evidence type="ECO:0000313" key="3">
    <source>
        <dbReference type="Proteomes" id="UP001375240"/>
    </source>
</evidence>
<feature type="region of interest" description="Disordered" evidence="1">
    <location>
        <begin position="97"/>
        <end position="116"/>
    </location>
</feature>
<feature type="compositionally biased region" description="Pro residues" evidence="1">
    <location>
        <begin position="1"/>
        <end position="10"/>
    </location>
</feature>
<keyword evidence="3" id="KW-1185">Reference proteome</keyword>
<gene>
    <name evidence="2" type="ORF">TWF696_003246</name>
</gene>
<accession>A0AAV9TZG8</accession>
<dbReference type="EMBL" id="JAVHNQ010000016">
    <property type="protein sequence ID" value="KAK6331179.1"/>
    <property type="molecule type" value="Genomic_DNA"/>
</dbReference>
<protein>
    <submittedName>
        <fullName evidence="2">Uncharacterized protein</fullName>
    </submittedName>
</protein>
<evidence type="ECO:0000313" key="2">
    <source>
        <dbReference type="EMBL" id="KAK6331179.1"/>
    </source>
</evidence>